<sequence>MYVPWQLYVMHCIEIRSAITRYMHPYTHSLHSHLYLVHSILLFSFPQLKSFNPFPFLSHHSLTCFFNTQFPNY</sequence>
<name>A0AAN9PLH8_CLITE</name>
<reference evidence="1 2" key="1">
    <citation type="submission" date="2024-01" db="EMBL/GenBank/DDBJ databases">
        <title>The genomes of 5 underutilized Papilionoideae crops provide insights into root nodulation and disease resistance.</title>
        <authorList>
            <person name="Yuan L."/>
        </authorList>
    </citation>
    <scope>NUCLEOTIDE SEQUENCE [LARGE SCALE GENOMIC DNA]</scope>
    <source>
        <strain evidence="1">LY-2023</strain>
        <tissue evidence="1">Leaf</tissue>
    </source>
</reference>
<dbReference type="EMBL" id="JAYKXN010000003">
    <property type="protein sequence ID" value="KAK7302194.1"/>
    <property type="molecule type" value="Genomic_DNA"/>
</dbReference>
<dbReference type="AlphaFoldDB" id="A0AAN9PLH8"/>
<comment type="caution">
    <text evidence="1">The sequence shown here is derived from an EMBL/GenBank/DDBJ whole genome shotgun (WGS) entry which is preliminary data.</text>
</comment>
<evidence type="ECO:0000313" key="2">
    <source>
        <dbReference type="Proteomes" id="UP001359559"/>
    </source>
</evidence>
<gene>
    <name evidence="1" type="ORF">RJT34_13076</name>
</gene>
<organism evidence="1 2">
    <name type="scientific">Clitoria ternatea</name>
    <name type="common">Butterfly pea</name>
    <dbReference type="NCBI Taxonomy" id="43366"/>
    <lineage>
        <taxon>Eukaryota</taxon>
        <taxon>Viridiplantae</taxon>
        <taxon>Streptophyta</taxon>
        <taxon>Embryophyta</taxon>
        <taxon>Tracheophyta</taxon>
        <taxon>Spermatophyta</taxon>
        <taxon>Magnoliopsida</taxon>
        <taxon>eudicotyledons</taxon>
        <taxon>Gunneridae</taxon>
        <taxon>Pentapetalae</taxon>
        <taxon>rosids</taxon>
        <taxon>fabids</taxon>
        <taxon>Fabales</taxon>
        <taxon>Fabaceae</taxon>
        <taxon>Papilionoideae</taxon>
        <taxon>50 kb inversion clade</taxon>
        <taxon>NPAAA clade</taxon>
        <taxon>indigoferoid/millettioid clade</taxon>
        <taxon>Phaseoleae</taxon>
        <taxon>Clitoria</taxon>
    </lineage>
</organism>
<dbReference type="Proteomes" id="UP001359559">
    <property type="component" value="Unassembled WGS sequence"/>
</dbReference>
<protein>
    <submittedName>
        <fullName evidence="1">Uncharacterized protein</fullName>
    </submittedName>
</protein>
<evidence type="ECO:0000313" key="1">
    <source>
        <dbReference type="EMBL" id="KAK7302194.1"/>
    </source>
</evidence>
<keyword evidence="2" id="KW-1185">Reference proteome</keyword>
<proteinExistence type="predicted"/>
<accession>A0AAN9PLH8</accession>